<protein>
    <submittedName>
        <fullName evidence="2">Uncharacterized protein</fullName>
    </submittedName>
</protein>
<keyword evidence="1" id="KW-0472">Membrane</keyword>
<keyword evidence="1" id="KW-1133">Transmembrane helix</keyword>
<evidence type="ECO:0000256" key="1">
    <source>
        <dbReference type="SAM" id="Phobius"/>
    </source>
</evidence>
<gene>
    <name evidence="2" type="ORF">ACFP1C_10160</name>
</gene>
<comment type="caution">
    <text evidence="2">The sequence shown here is derived from an EMBL/GenBank/DDBJ whole genome shotgun (WGS) entry which is preliminary data.</text>
</comment>
<reference evidence="3" key="1">
    <citation type="journal article" date="2019" name="Int. J. Syst. Evol. Microbiol.">
        <title>The Global Catalogue of Microorganisms (GCM) 10K type strain sequencing project: providing services to taxonomists for standard genome sequencing and annotation.</title>
        <authorList>
            <consortium name="The Broad Institute Genomics Platform"/>
            <consortium name="The Broad Institute Genome Sequencing Center for Infectious Disease"/>
            <person name="Wu L."/>
            <person name="Ma J."/>
        </authorList>
    </citation>
    <scope>NUCLEOTIDE SEQUENCE [LARGE SCALE GENOMIC DNA]</scope>
    <source>
        <strain evidence="3">CCM 8908</strain>
    </source>
</reference>
<keyword evidence="1" id="KW-0812">Transmembrane</keyword>
<feature type="transmembrane region" description="Helical" evidence="1">
    <location>
        <begin position="40"/>
        <end position="59"/>
    </location>
</feature>
<keyword evidence="3" id="KW-1185">Reference proteome</keyword>
<proteinExistence type="predicted"/>
<dbReference type="RefSeq" id="WP_125686487.1">
    <property type="nucleotide sequence ID" value="NZ_JBHSSI010000061.1"/>
</dbReference>
<feature type="transmembrane region" description="Helical" evidence="1">
    <location>
        <begin position="12"/>
        <end position="34"/>
    </location>
</feature>
<dbReference type="Proteomes" id="UP001596283">
    <property type="component" value="Unassembled WGS sequence"/>
</dbReference>
<dbReference type="EMBL" id="JBHSSI010000061">
    <property type="protein sequence ID" value="MFC6261303.1"/>
    <property type="molecule type" value="Genomic_DNA"/>
</dbReference>
<organism evidence="2 3">
    <name type="scientific">Levilactobacillus fujinensis</name>
    <dbReference type="NCBI Taxonomy" id="2486024"/>
    <lineage>
        <taxon>Bacteria</taxon>
        <taxon>Bacillati</taxon>
        <taxon>Bacillota</taxon>
        <taxon>Bacilli</taxon>
        <taxon>Lactobacillales</taxon>
        <taxon>Lactobacillaceae</taxon>
        <taxon>Levilactobacillus</taxon>
    </lineage>
</organism>
<accession>A0ABW1TH89</accession>
<evidence type="ECO:0000313" key="2">
    <source>
        <dbReference type="EMBL" id="MFC6261303.1"/>
    </source>
</evidence>
<name>A0ABW1TH89_9LACO</name>
<evidence type="ECO:0000313" key="3">
    <source>
        <dbReference type="Proteomes" id="UP001596283"/>
    </source>
</evidence>
<sequence length="65" mass="7418">MGIKFCKHFYSTFSFWLGLFLFLPAAKWLMVYPHEGLGDFTINIIAIVWGLIAILRALIQAKDVA</sequence>